<protein>
    <submittedName>
        <fullName evidence="2">Glyoxalase</fullName>
    </submittedName>
</protein>
<dbReference type="RefSeq" id="WP_081194619.1">
    <property type="nucleotide sequence ID" value="NZ_MWIH01000009.1"/>
</dbReference>
<dbReference type="Pfam" id="PF18029">
    <property type="entry name" value="Glyoxalase_6"/>
    <property type="match status" value="1"/>
</dbReference>
<dbReference type="Gene3D" id="3.10.180.10">
    <property type="entry name" value="2,3-Dihydroxybiphenyl 1,2-Dioxygenase, domain 1"/>
    <property type="match status" value="1"/>
</dbReference>
<sequence>MALVLENVTIDCADPRSLAEFWTAALDWRVTVDFEGEMLVLSAQDESGTSLSLQRVEEPKQGKNRVHVDLTADDRGAEVARLVGLGATVRSEHEVPGIAWTVLADPEGNEFCIAIHG</sequence>
<comment type="caution">
    <text evidence="2">The sequence shown here is derived from an EMBL/GenBank/DDBJ whole genome shotgun (WGS) entry which is preliminary data.</text>
</comment>
<accession>A0A1V8ZWE4</accession>
<evidence type="ECO:0000313" key="3">
    <source>
        <dbReference type="Proteomes" id="UP000192591"/>
    </source>
</evidence>
<dbReference type="STRING" id="1962155.B1813_20140"/>
<dbReference type="CDD" id="cd06587">
    <property type="entry name" value="VOC"/>
    <property type="match status" value="1"/>
</dbReference>
<name>A0A1V8ZWE4_SACPI</name>
<dbReference type="EMBL" id="MWIH01000009">
    <property type="protein sequence ID" value="OQO89267.1"/>
    <property type="molecule type" value="Genomic_DNA"/>
</dbReference>
<dbReference type="PANTHER" id="PTHR35908">
    <property type="entry name" value="HYPOTHETICAL FUSION PROTEIN"/>
    <property type="match status" value="1"/>
</dbReference>
<reference evidence="2 3" key="1">
    <citation type="submission" date="2017-02" db="EMBL/GenBank/DDBJ databases">
        <title>Draft genome of Saccharomonospora sp. 154.</title>
        <authorList>
            <person name="Alonso-Carmona G.S."/>
            <person name="De La Haba R."/>
            <person name="Vera-Gargallo B."/>
            <person name="Sandoval-Trujillo A.H."/>
            <person name="Ramirez-Duran N."/>
            <person name="Ventosa A."/>
        </authorList>
    </citation>
    <scope>NUCLEOTIDE SEQUENCE [LARGE SCALE GENOMIC DNA]</scope>
    <source>
        <strain evidence="2 3">LRS4.154</strain>
    </source>
</reference>
<dbReference type="InterPro" id="IPR029068">
    <property type="entry name" value="Glyas_Bleomycin-R_OHBP_Dase"/>
</dbReference>
<dbReference type="InterPro" id="IPR041581">
    <property type="entry name" value="Glyoxalase_6"/>
</dbReference>
<keyword evidence="3" id="KW-1185">Reference proteome</keyword>
<evidence type="ECO:0000313" key="2">
    <source>
        <dbReference type="EMBL" id="OQO89267.1"/>
    </source>
</evidence>
<dbReference type="SUPFAM" id="SSF54593">
    <property type="entry name" value="Glyoxalase/Bleomycin resistance protein/Dihydroxybiphenyl dioxygenase"/>
    <property type="match status" value="1"/>
</dbReference>
<dbReference type="PROSITE" id="PS51819">
    <property type="entry name" value="VOC"/>
    <property type="match status" value="1"/>
</dbReference>
<dbReference type="Proteomes" id="UP000192591">
    <property type="component" value="Unassembled WGS sequence"/>
</dbReference>
<feature type="domain" description="VOC" evidence="1">
    <location>
        <begin position="4"/>
        <end position="116"/>
    </location>
</feature>
<proteinExistence type="predicted"/>
<gene>
    <name evidence="2" type="ORF">B1813_20140</name>
</gene>
<dbReference type="AlphaFoldDB" id="A0A1V8ZWE4"/>
<dbReference type="PANTHER" id="PTHR35908:SF1">
    <property type="entry name" value="CONSERVED PROTEIN"/>
    <property type="match status" value="1"/>
</dbReference>
<organism evidence="2 3">
    <name type="scientific">Saccharomonospora piscinae</name>
    <dbReference type="NCBI Taxonomy" id="687388"/>
    <lineage>
        <taxon>Bacteria</taxon>
        <taxon>Bacillati</taxon>
        <taxon>Actinomycetota</taxon>
        <taxon>Actinomycetes</taxon>
        <taxon>Pseudonocardiales</taxon>
        <taxon>Pseudonocardiaceae</taxon>
        <taxon>Saccharomonospora</taxon>
    </lineage>
</organism>
<dbReference type="InterPro" id="IPR037523">
    <property type="entry name" value="VOC_core"/>
</dbReference>
<evidence type="ECO:0000259" key="1">
    <source>
        <dbReference type="PROSITE" id="PS51819"/>
    </source>
</evidence>